<evidence type="ECO:0000313" key="3">
    <source>
        <dbReference type="Proteomes" id="UP001189429"/>
    </source>
</evidence>
<organism evidence="2 3">
    <name type="scientific">Prorocentrum cordatum</name>
    <dbReference type="NCBI Taxonomy" id="2364126"/>
    <lineage>
        <taxon>Eukaryota</taxon>
        <taxon>Sar</taxon>
        <taxon>Alveolata</taxon>
        <taxon>Dinophyceae</taxon>
        <taxon>Prorocentrales</taxon>
        <taxon>Prorocentraceae</taxon>
        <taxon>Prorocentrum</taxon>
    </lineage>
</organism>
<keyword evidence="3" id="KW-1185">Reference proteome</keyword>
<sequence>MKYACIDPNDPHAASLSKLSLKGLTILAWPTQQVKPMYEYCDVKLCNGEEFMCSEIIPLLPSLIAEDPDGSASKPFLMELHAYCCKDDRASNVRQIASDTAFVPSEDLSRMAEPRSFTSPAGSAAGLFREVLSSHLPVGWMASNLYMMELLQQLGMEMVLTPPLILLCAQETLRLSLPLVSGKANEANKDKQTAGQHLLGGHPESGARQGEDEAAEGILEGAVGTTWQATMGLEETLEDLKSLHQPKYCVGQDGKGLKEQLEGLNSLHKHKFAVEWFVSLFVDA</sequence>
<evidence type="ECO:0000313" key="2">
    <source>
        <dbReference type="EMBL" id="CAK0907834.1"/>
    </source>
</evidence>
<evidence type="ECO:0000256" key="1">
    <source>
        <dbReference type="SAM" id="MobiDB-lite"/>
    </source>
</evidence>
<comment type="caution">
    <text evidence="2">The sequence shown here is derived from an EMBL/GenBank/DDBJ whole genome shotgun (WGS) entry which is preliminary data.</text>
</comment>
<feature type="region of interest" description="Disordered" evidence="1">
    <location>
        <begin position="186"/>
        <end position="212"/>
    </location>
</feature>
<reference evidence="2" key="1">
    <citation type="submission" date="2023-10" db="EMBL/GenBank/DDBJ databases">
        <authorList>
            <person name="Chen Y."/>
            <person name="Shah S."/>
            <person name="Dougan E. K."/>
            <person name="Thang M."/>
            <person name="Chan C."/>
        </authorList>
    </citation>
    <scope>NUCLEOTIDE SEQUENCE [LARGE SCALE GENOMIC DNA]</scope>
</reference>
<dbReference type="Proteomes" id="UP001189429">
    <property type="component" value="Unassembled WGS sequence"/>
</dbReference>
<proteinExistence type="predicted"/>
<name>A0ABN9Y682_9DINO</name>
<dbReference type="EMBL" id="CAUYUJ010021926">
    <property type="protein sequence ID" value="CAK0907834.1"/>
    <property type="molecule type" value="Genomic_DNA"/>
</dbReference>
<protein>
    <submittedName>
        <fullName evidence="2">Uncharacterized protein</fullName>
    </submittedName>
</protein>
<gene>
    <name evidence="2" type="ORF">PCOR1329_LOCUS82720</name>
</gene>
<accession>A0ABN9Y682</accession>